<keyword evidence="3" id="KW-1185">Reference proteome</keyword>
<accession>A0A9P6CPC9</accession>
<gene>
    <name evidence="2" type="ORF">BDN70DRAFT_924554</name>
</gene>
<comment type="caution">
    <text evidence="2">The sequence shown here is derived from an EMBL/GenBank/DDBJ whole genome shotgun (WGS) entry which is preliminary data.</text>
</comment>
<feature type="compositionally biased region" description="Polar residues" evidence="1">
    <location>
        <begin position="169"/>
        <end position="191"/>
    </location>
</feature>
<organism evidence="2 3">
    <name type="scientific">Pholiota conissans</name>
    <dbReference type="NCBI Taxonomy" id="109636"/>
    <lineage>
        <taxon>Eukaryota</taxon>
        <taxon>Fungi</taxon>
        <taxon>Dikarya</taxon>
        <taxon>Basidiomycota</taxon>
        <taxon>Agaricomycotina</taxon>
        <taxon>Agaricomycetes</taxon>
        <taxon>Agaricomycetidae</taxon>
        <taxon>Agaricales</taxon>
        <taxon>Agaricineae</taxon>
        <taxon>Strophariaceae</taxon>
        <taxon>Pholiota</taxon>
    </lineage>
</organism>
<protein>
    <submittedName>
        <fullName evidence="2">Uncharacterized protein</fullName>
    </submittedName>
</protein>
<feature type="compositionally biased region" description="Acidic residues" evidence="1">
    <location>
        <begin position="260"/>
        <end position="274"/>
    </location>
</feature>
<feature type="compositionally biased region" description="Basic and acidic residues" evidence="1">
    <location>
        <begin position="301"/>
        <end position="311"/>
    </location>
</feature>
<proteinExistence type="predicted"/>
<reference evidence="2" key="1">
    <citation type="submission" date="2020-11" db="EMBL/GenBank/DDBJ databases">
        <authorList>
            <consortium name="DOE Joint Genome Institute"/>
            <person name="Ahrendt S."/>
            <person name="Riley R."/>
            <person name="Andreopoulos W."/>
            <person name="Labutti K."/>
            <person name="Pangilinan J."/>
            <person name="Ruiz-Duenas F.J."/>
            <person name="Barrasa J.M."/>
            <person name="Sanchez-Garcia M."/>
            <person name="Camarero S."/>
            <person name="Miyauchi S."/>
            <person name="Serrano A."/>
            <person name="Linde D."/>
            <person name="Babiker R."/>
            <person name="Drula E."/>
            <person name="Ayuso-Fernandez I."/>
            <person name="Pacheco R."/>
            <person name="Padilla G."/>
            <person name="Ferreira P."/>
            <person name="Barriuso J."/>
            <person name="Kellner H."/>
            <person name="Castanera R."/>
            <person name="Alfaro M."/>
            <person name="Ramirez L."/>
            <person name="Pisabarro A.G."/>
            <person name="Kuo A."/>
            <person name="Tritt A."/>
            <person name="Lipzen A."/>
            <person name="He G."/>
            <person name="Yan M."/>
            <person name="Ng V."/>
            <person name="Cullen D."/>
            <person name="Martin F."/>
            <person name="Rosso M.-N."/>
            <person name="Henrissat B."/>
            <person name="Hibbett D."/>
            <person name="Martinez A.T."/>
            <person name="Grigoriev I.V."/>
        </authorList>
    </citation>
    <scope>NUCLEOTIDE SEQUENCE</scope>
    <source>
        <strain evidence="2">CIRM-BRFM 674</strain>
    </source>
</reference>
<name>A0A9P6CPC9_9AGAR</name>
<feature type="region of interest" description="Disordered" evidence="1">
    <location>
        <begin position="131"/>
        <end position="319"/>
    </location>
</feature>
<evidence type="ECO:0000313" key="2">
    <source>
        <dbReference type="EMBL" id="KAF9474516.1"/>
    </source>
</evidence>
<dbReference type="EMBL" id="MU155375">
    <property type="protein sequence ID" value="KAF9474516.1"/>
    <property type="molecule type" value="Genomic_DNA"/>
</dbReference>
<dbReference type="OrthoDB" id="10679683at2759"/>
<evidence type="ECO:0000313" key="3">
    <source>
        <dbReference type="Proteomes" id="UP000807469"/>
    </source>
</evidence>
<feature type="compositionally biased region" description="Low complexity" evidence="1">
    <location>
        <begin position="131"/>
        <end position="146"/>
    </location>
</feature>
<sequence>MSSYPSVRTELLKIDHMILQAHAGRLIKKIHHDLVDRQCKLFEKVAKLDSDSLILWRNDSGFFQDVMKEIDMLDLGQINEKTLYKNILDLKKKYDRAAAATAAAIASAAAANAAATISALSTSNASASRTLIRPSSPLSDLSPTPLVRSSNSSKTFTSGKPQQDLPVRRSTQQSTKKPPPRNATSNGSGSCTIPPPITPAPSGNSRNPIIISDSDDDQDEDVPIHPQLNANAKAVTVVSKKSGRVNHSDRQKKRSHIAVEEDSDDDDDDDDEQMIEAQAKTGKASNDKKNSFMQQKGKIQVKCEETEHTIDSEPNDDETYRPKVYRQRKGRHYVGSTQFYPQPCELCTEKNVPCEKPVDGGSCMLCKSWTRRCMHALSRKDIGKLMTQRAMRRRRNAAKNGKKL</sequence>
<feature type="compositionally biased region" description="Polar residues" evidence="1">
    <location>
        <begin position="147"/>
        <end position="161"/>
    </location>
</feature>
<evidence type="ECO:0000256" key="1">
    <source>
        <dbReference type="SAM" id="MobiDB-lite"/>
    </source>
</evidence>
<dbReference type="AlphaFoldDB" id="A0A9P6CPC9"/>
<dbReference type="Proteomes" id="UP000807469">
    <property type="component" value="Unassembled WGS sequence"/>
</dbReference>